<dbReference type="SUPFAM" id="SSF52402">
    <property type="entry name" value="Adenine nucleotide alpha hydrolases-like"/>
    <property type="match status" value="1"/>
</dbReference>
<dbReference type="GO" id="GO:0006529">
    <property type="term" value="P:asparagine biosynthetic process"/>
    <property type="evidence" value="ECO:0007669"/>
    <property type="project" value="UniProtKB-KW"/>
</dbReference>
<gene>
    <name evidence="12" type="ORF">HDA32_003127</name>
</gene>
<organism evidence="12 13">
    <name type="scientific">Spinactinospora alkalitolerans</name>
    <dbReference type="NCBI Taxonomy" id="687207"/>
    <lineage>
        <taxon>Bacteria</taxon>
        <taxon>Bacillati</taxon>
        <taxon>Actinomycetota</taxon>
        <taxon>Actinomycetes</taxon>
        <taxon>Streptosporangiales</taxon>
        <taxon>Nocardiopsidaceae</taxon>
        <taxon>Spinactinospora</taxon>
    </lineage>
</organism>
<keyword evidence="13" id="KW-1185">Reference proteome</keyword>
<evidence type="ECO:0000256" key="4">
    <source>
        <dbReference type="ARBA" id="ARBA00022741"/>
    </source>
</evidence>
<evidence type="ECO:0000256" key="8">
    <source>
        <dbReference type="ARBA" id="ARBA00048741"/>
    </source>
</evidence>
<dbReference type="Pfam" id="PF13537">
    <property type="entry name" value="GATase_7"/>
    <property type="match status" value="1"/>
</dbReference>
<dbReference type="GO" id="GO:0004066">
    <property type="term" value="F:asparagine synthase (glutamine-hydrolyzing) activity"/>
    <property type="evidence" value="ECO:0007669"/>
    <property type="project" value="UniProtKB-EC"/>
</dbReference>
<dbReference type="InterPro" id="IPR033738">
    <property type="entry name" value="AsnB_N"/>
</dbReference>
<protein>
    <recommendedName>
        <fullName evidence="3">asparagine synthase (glutamine-hydrolyzing)</fullName>
        <ecNumber evidence="3">6.3.5.4</ecNumber>
    </recommendedName>
</protein>
<dbReference type="InterPro" id="IPR017932">
    <property type="entry name" value="GATase_2_dom"/>
</dbReference>
<dbReference type="NCBIfam" id="TIGR01536">
    <property type="entry name" value="asn_synth_AEB"/>
    <property type="match status" value="1"/>
</dbReference>
<evidence type="ECO:0000256" key="1">
    <source>
        <dbReference type="ARBA" id="ARBA00005187"/>
    </source>
</evidence>
<evidence type="ECO:0000256" key="5">
    <source>
        <dbReference type="ARBA" id="ARBA00022840"/>
    </source>
</evidence>
<keyword evidence="12" id="KW-0436">Ligase</keyword>
<dbReference type="Proteomes" id="UP000589036">
    <property type="component" value="Unassembled WGS sequence"/>
</dbReference>
<keyword evidence="7" id="KW-0315">Glutamine amidotransferase</keyword>
<dbReference type="PANTHER" id="PTHR43284:SF1">
    <property type="entry name" value="ASPARAGINE SYNTHETASE"/>
    <property type="match status" value="1"/>
</dbReference>
<dbReference type="SUPFAM" id="SSF56235">
    <property type="entry name" value="N-terminal nucleophile aminohydrolases (Ntn hydrolases)"/>
    <property type="match status" value="1"/>
</dbReference>
<evidence type="ECO:0000313" key="12">
    <source>
        <dbReference type="EMBL" id="NYE48007.1"/>
    </source>
</evidence>
<dbReference type="InterPro" id="IPR001962">
    <property type="entry name" value="Asn_synthase"/>
</dbReference>
<dbReference type="CDD" id="cd01991">
    <property type="entry name" value="Asn_synthase_B_C"/>
    <property type="match status" value="1"/>
</dbReference>
<dbReference type="PANTHER" id="PTHR43284">
    <property type="entry name" value="ASPARAGINE SYNTHETASE (GLUTAMINE-HYDROLYZING)"/>
    <property type="match status" value="1"/>
</dbReference>
<dbReference type="CDD" id="cd00712">
    <property type="entry name" value="AsnB"/>
    <property type="match status" value="1"/>
</dbReference>
<dbReference type="InterPro" id="IPR006426">
    <property type="entry name" value="Asn_synth_AEB"/>
</dbReference>
<evidence type="ECO:0000313" key="13">
    <source>
        <dbReference type="Proteomes" id="UP000589036"/>
    </source>
</evidence>
<keyword evidence="5 9" id="KW-0067">ATP-binding</keyword>
<evidence type="ECO:0000256" key="10">
    <source>
        <dbReference type="PIRSR" id="PIRSR001589-3"/>
    </source>
</evidence>
<evidence type="ECO:0000256" key="9">
    <source>
        <dbReference type="PIRSR" id="PIRSR001589-2"/>
    </source>
</evidence>
<feature type="binding site" evidence="9">
    <location>
        <position position="77"/>
    </location>
    <ligand>
        <name>L-glutamine</name>
        <dbReference type="ChEBI" id="CHEBI:58359"/>
    </ligand>
</feature>
<evidence type="ECO:0000256" key="7">
    <source>
        <dbReference type="ARBA" id="ARBA00022962"/>
    </source>
</evidence>
<comment type="similarity">
    <text evidence="2">Belongs to the asparagine synthetase family.</text>
</comment>
<feature type="domain" description="Glutamine amidotransferase type-2" evidence="11">
    <location>
        <begin position="1"/>
        <end position="190"/>
    </location>
</feature>
<reference evidence="12 13" key="1">
    <citation type="submission" date="2020-07" db="EMBL/GenBank/DDBJ databases">
        <title>Sequencing the genomes of 1000 actinobacteria strains.</title>
        <authorList>
            <person name="Klenk H.-P."/>
        </authorList>
    </citation>
    <scope>NUCLEOTIDE SEQUENCE [LARGE SCALE GENOMIC DNA]</scope>
    <source>
        <strain evidence="12 13">CXB654</strain>
    </source>
</reference>
<comment type="caution">
    <text evidence="12">The sequence shown here is derived from an EMBL/GenBank/DDBJ whole genome shotgun (WGS) entry which is preliminary data.</text>
</comment>
<sequence>MAEKLDHRGPDSSGTFIDDGIGITLRRLSIIDPDGGDQPIYSEDGTVVLICNGEIFNHPELRRELARKGHRFRTGCDVEVLVHLYEEEGVDLLKRVNGQFAFAIYDRNIRRLFIARDHLGILPMYYARAGEDFVFGSEIKSILEHPGISRTADLTGLDQVLTFPGPVSPRTMFRDVSSLENGHYLLVDEGAVQKVRYWDLEYPIEGEGPRPEPDEFYIAALRELLTRSVGYRQRADVPVGYYLSGGLDSGLITALAAERGRGRRLTCFSVAFKDHGLDESGYQRLMADKLSADHHQLVFGPAEVGADLRRMVYHAECPVKETFNTCSLALSEKVRDAGFKVVLTGEGADELFGGYIGYRFDSAGRRGRRDQGLDTLLEDEVRRRLWGDSAIFYEKNYHAWAETKNELYSPGVQEAFPEFDCLNFPIVDQSSLQGRHPLHQRSYLDFKLRLTDHLLADHGDRMALANSVETRYPFLDIDVVEFTTRIPPMLKVKNMTEKYVLKRVAQGRVPAEIIDREKFGFRAPSSPALLRQNNEWTQDMLSYSRIARQGYFDPDVVEALKSRYRTPGSDVHPHLGDDLLLIVLTFGILMDEFGIPSYS</sequence>
<evidence type="ECO:0000259" key="11">
    <source>
        <dbReference type="PROSITE" id="PS51278"/>
    </source>
</evidence>
<evidence type="ECO:0000256" key="3">
    <source>
        <dbReference type="ARBA" id="ARBA00012737"/>
    </source>
</evidence>
<dbReference type="InterPro" id="IPR029055">
    <property type="entry name" value="Ntn_hydrolases_N"/>
</dbReference>
<comment type="pathway">
    <text evidence="1">Amino-acid biosynthesis; L-asparagine biosynthesis; L-asparagine from L-aspartate (L-Gln route): step 1/1.</text>
</comment>
<dbReference type="PIRSF" id="PIRSF001589">
    <property type="entry name" value="Asn_synthetase_glu-h"/>
    <property type="match status" value="1"/>
</dbReference>
<dbReference type="PROSITE" id="PS51278">
    <property type="entry name" value="GATASE_TYPE_2"/>
    <property type="match status" value="1"/>
</dbReference>
<dbReference type="EC" id="6.3.5.4" evidence="3"/>
<dbReference type="Gene3D" id="3.40.50.620">
    <property type="entry name" value="HUPs"/>
    <property type="match status" value="1"/>
</dbReference>
<dbReference type="InterPro" id="IPR014729">
    <property type="entry name" value="Rossmann-like_a/b/a_fold"/>
</dbReference>
<accession>A0A852TXI7</accession>
<keyword evidence="6" id="KW-0061">Asparagine biosynthesis</keyword>
<dbReference type="Pfam" id="PF00733">
    <property type="entry name" value="Asn_synthase"/>
    <property type="match status" value="1"/>
</dbReference>
<comment type="catalytic activity">
    <reaction evidence="8">
        <text>L-aspartate + L-glutamine + ATP + H2O = L-asparagine + L-glutamate + AMP + diphosphate + H(+)</text>
        <dbReference type="Rhea" id="RHEA:12228"/>
        <dbReference type="ChEBI" id="CHEBI:15377"/>
        <dbReference type="ChEBI" id="CHEBI:15378"/>
        <dbReference type="ChEBI" id="CHEBI:29985"/>
        <dbReference type="ChEBI" id="CHEBI:29991"/>
        <dbReference type="ChEBI" id="CHEBI:30616"/>
        <dbReference type="ChEBI" id="CHEBI:33019"/>
        <dbReference type="ChEBI" id="CHEBI:58048"/>
        <dbReference type="ChEBI" id="CHEBI:58359"/>
        <dbReference type="ChEBI" id="CHEBI:456215"/>
        <dbReference type="EC" id="6.3.5.4"/>
    </reaction>
</comment>
<dbReference type="Gene3D" id="3.60.20.10">
    <property type="entry name" value="Glutamine Phosphoribosylpyrophosphate, subunit 1, domain 1"/>
    <property type="match status" value="1"/>
</dbReference>
<name>A0A852TXI7_9ACTN</name>
<evidence type="ECO:0000256" key="6">
    <source>
        <dbReference type="ARBA" id="ARBA00022888"/>
    </source>
</evidence>
<evidence type="ECO:0000256" key="2">
    <source>
        <dbReference type="ARBA" id="ARBA00005752"/>
    </source>
</evidence>
<proteinExistence type="inferred from homology"/>
<keyword evidence="6" id="KW-0028">Amino-acid biosynthesis</keyword>
<feature type="binding site" evidence="9">
    <location>
        <position position="270"/>
    </location>
    <ligand>
        <name>ATP</name>
        <dbReference type="ChEBI" id="CHEBI:30616"/>
    </ligand>
</feature>
<dbReference type="GO" id="GO:0005829">
    <property type="term" value="C:cytosol"/>
    <property type="evidence" value="ECO:0007669"/>
    <property type="project" value="TreeGrafter"/>
</dbReference>
<dbReference type="EMBL" id="JACCCC010000001">
    <property type="protein sequence ID" value="NYE48007.1"/>
    <property type="molecule type" value="Genomic_DNA"/>
</dbReference>
<dbReference type="GO" id="GO:0005524">
    <property type="term" value="F:ATP binding"/>
    <property type="evidence" value="ECO:0007669"/>
    <property type="project" value="UniProtKB-KW"/>
</dbReference>
<dbReference type="AlphaFoldDB" id="A0A852TXI7"/>
<keyword evidence="4 9" id="KW-0547">Nucleotide-binding</keyword>
<dbReference type="InterPro" id="IPR051786">
    <property type="entry name" value="ASN_synthetase/amidase"/>
</dbReference>
<feature type="site" description="Important for beta-aspartyl-AMP intermediate formation" evidence="10">
    <location>
        <position position="346"/>
    </location>
</feature>